<evidence type="ECO:0000256" key="1">
    <source>
        <dbReference type="SAM" id="SignalP"/>
    </source>
</evidence>
<proteinExistence type="predicted"/>
<name>A0A1M7T5Y6_9RHOB</name>
<dbReference type="Proteomes" id="UP000184066">
    <property type="component" value="Unassembled WGS sequence"/>
</dbReference>
<sequence>MKPIAFLCALCMTASSALAQGAGVPGSAPANPPVKTVAAAQNNPQVPAAGVAQKDEDDDDKVGGWLISGSDLAIIGGIGVIAAVAAAAMLGDGDGPTHTTAE</sequence>
<dbReference type="EMBL" id="FRDL01000004">
    <property type="protein sequence ID" value="SHN66129.1"/>
    <property type="molecule type" value="Genomic_DNA"/>
</dbReference>
<organism evidence="2 3">
    <name type="scientific">Oceanicella actignis</name>
    <dbReference type="NCBI Taxonomy" id="1189325"/>
    <lineage>
        <taxon>Bacteria</taxon>
        <taxon>Pseudomonadati</taxon>
        <taxon>Pseudomonadota</taxon>
        <taxon>Alphaproteobacteria</taxon>
        <taxon>Rhodobacterales</taxon>
        <taxon>Paracoccaceae</taxon>
        <taxon>Oceanicella</taxon>
    </lineage>
</organism>
<feature type="chain" id="PRO_5009929353" evidence="1">
    <location>
        <begin position="20"/>
        <end position="102"/>
    </location>
</feature>
<dbReference type="STRING" id="1189325.SAMN04488119_104213"/>
<protein>
    <submittedName>
        <fullName evidence="2">Uncharacterized protein</fullName>
    </submittedName>
</protein>
<keyword evidence="3" id="KW-1185">Reference proteome</keyword>
<gene>
    <name evidence="2" type="ORF">SAMN05216200_104213</name>
</gene>
<feature type="signal peptide" evidence="1">
    <location>
        <begin position="1"/>
        <end position="19"/>
    </location>
</feature>
<keyword evidence="1" id="KW-0732">Signal</keyword>
<evidence type="ECO:0000313" key="3">
    <source>
        <dbReference type="Proteomes" id="UP000184066"/>
    </source>
</evidence>
<reference evidence="2 3" key="1">
    <citation type="submission" date="2016-12" db="EMBL/GenBank/DDBJ databases">
        <authorList>
            <person name="Song W.-J."/>
            <person name="Kurnit D.M."/>
        </authorList>
    </citation>
    <scope>NUCLEOTIDE SEQUENCE [LARGE SCALE GENOMIC DNA]</scope>
    <source>
        <strain evidence="2 3">CGMCC 1.10808</strain>
    </source>
</reference>
<accession>A0A1M7T5Y6</accession>
<dbReference type="RefSeq" id="WP_072747164.1">
    <property type="nucleotide sequence ID" value="NZ_FOHL01000004.1"/>
</dbReference>
<dbReference type="AlphaFoldDB" id="A0A1M7T5Y6"/>
<evidence type="ECO:0000313" key="2">
    <source>
        <dbReference type="EMBL" id="SHN66129.1"/>
    </source>
</evidence>